<sequence>MDVLSVWNDRALFPNPSLPPHPSLLVDCNNKGREEAQMNKLPTPTPTPSSFSTHPCLQYAFRRALRPINIPNAPNILKQN</sequence>
<evidence type="ECO:0000313" key="1">
    <source>
        <dbReference type="EMBL" id="MPC70844.1"/>
    </source>
</evidence>
<keyword evidence="2" id="KW-1185">Reference proteome</keyword>
<proteinExistence type="predicted"/>
<comment type="caution">
    <text evidence="1">The sequence shown here is derived from an EMBL/GenBank/DDBJ whole genome shotgun (WGS) entry which is preliminary data.</text>
</comment>
<organism evidence="1 2">
    <name type="scientific">Portunus trituberculatus</name>
    <name type="common">Swimming crab</name>
    <name type="synonym">Neptunus trituberculatus</name>
    <dbReference type="NCBI Taxonomy" id="210409"/>
    <lineage>
        <taxon>Eukaryota</taxon>
        <taxon>Metazoa</taxon>
        <taxon>Ecdysozoa</taxon>
        <taxon>Arthropoda</taxon>
        <taxon>Crustacea</taxon>
        <taxon>Multicrustacea</taxon>
        <taxon>Malacostraca</taxon>
        <taxon>Eumalacostraca</taxon>
        <taxon>Eucarida</taxon>
        <taxon>Decapoda</taxon>
        <taxon>Pleocyemata</taxon>
        <taxon>Brachyura</taxon>
        <taxon>Eubrachyura</taxon>
        <taxon>Portunoidea</taxon>
        <taxon>Portunidae</taxon>
        <taxon>Portuninae</taxon>
        <taxon>Portunus</taxon>
    </lineage>
</organism>
<reference evidence="1 2" key="1">
    <citation type="submission" date="2019-05" db="EMBL/GenBank/DDBJ databases">
        <title>Another draft genome of Portunus trituberculatus and its Hox gene families provides insights of decapod evolution.</title>
        <authorList>
            <person name="Jeong J.-H."/>
            <person name="Song I."/>
            <person name="Kim S."/>
            <person name="Choi T."/>
            <person name="Kim D."/>
            <person name="Ryu S."/>
            <person name="Kim W."/>
        </authorList>
    </citation>
    <scope>NUCLEOTIDE SEQUENCE [LARGE SCALE GENOMIC DNA]</scope>
    <source>
        <tissue evidence="1">Muscle</tissue>
    </source>
</reference>
<name>A0A5B7HQU4_PORTR</name>
<dbReference type="Proteomes" id="UP000324222">
    <property type="component" value="Unassembled WGS sequence"/>
</dbReference>
<dbReference type="EMBL" id="VSRR010031827">
    <property type="protein sequence ID" value="MPC70844.1"/>
    <property type="molecule type" value="Genomic_DNA"/>
</dbReference>
<protein>
    <submittedName>
        <fullName evidence="1">Uncharacterized protein</fullName>
    </submittedName>
</protein>
<dbReference type="AlphaFoldDB" id="A0A5B7HQU4"/>
<evidence type="ECO:0000313" key="2">
    <source>
        <dbReference type="Proteomes" id="UP000324222"/>
    </source>
</evidence>
<gene>
    <name evidence="1" type="ORF">E2C01_065105</name>
</gene>
<accession>A0A5B7HQU4</accession>